<feature type="compositionally biased region" description="Polar residues" evidence="2">
    <location>
        <begin position="205"/>
        <end position="227"/>
    </location>
</feature>
<feature type="compositionally biased region" description="Polar residues" evidence="2">
    <location>
        <begin position="774"/>
        <end position="791"/>
    </location>
</feature>
<feature type="compositionally biased region" description="Polar residues" evidence="2">
    <location>
        <begin position="40"/>
        <end position="49"/>
    </location>
</feature>
<feature type="compositionally biased region" description="Polar residues" evidence="2">
    <location>
        <begin position="1007"/>
        <end position="1040"/>
    </location>
</feature>
<dbReference type="EMBL" id="KV441394">
    <property type="protein sequence ID" value="OAF59270.1"/>
    <property type="molecule type" value="Genomic_DNA"/>
</dbReference>
<feature type="compositionally biased region" description="Polar residues" evidence="2">
    <location>
        <begin position="148"/>
        <end position="177"/>
    </location>
</feature>
<feature type="region of interest" description="Disordered" evidence="2">
    <location>
        <begin position="1241"/>
        <end position="1311"/>
    </location>
</feature>
<name>A0A177ABV6_9PEZI</name>
<feature type="compositionally biased region" description="Polar residues" evidence="2">
    <location>
        <begin position="733"/>
        <end position="755"/>
    </location>
</feature>
<keyword evidence="1" id="KW-0175">Coiled coil</keyword>
<protein>
    <recommendedName>
        <fullName evidence="3">C2H2-type domain-containing protein</fullName>
    </recommendedName>
</protein>
<feature type="compositionally biased region" description="Polar residues" evidence="2">
    <location>
        <begin position="89"/>
        <end position="112"/>
    </location>
</feature>
<evidence type="ECO:0000256" key="2">
    <source>
        <dbReference type="SAM" id="MobiDB-lite"/>
    </source>
</evidence>
<feature type="compositionally biased region" description="Low complexity" evidence="2">
    <location>
        <begin position="1053"/>
        <end position="1073"/>
    </location>
</feature>
<accession>A0A177ABV6</accession>
<feature type="compositionally biased region" description="Polar residues" evidence="2">
    <location>
        <begin position="585"/>
        <end position="604"/>
    </location>
</feature>
<gene>
    <name evidence="4" type="ORF">VC83_04490</name>
</gene>
<feature type="region of interest" description="Disordered" evidence="2">
    <location>
        <begin position="582"/>
        <end position="691"/>
    </location>
</feature>
<feature type="region of interest" description="Disordered" evidence="2">
    <location>
        <begin position="732"/>
        <end position="813"/>
    </location>
</feature>
<feature type="region of interest" description="Disordered" evidence="2">
    <location>
        <begin position="903"/>
        <end position="1092"/>
    </location>
</feature>
<feature type="region of interest" description="Disordered" evidence="2">
    <location>
        <begin position="1105"/>
        <end position="1157"/>
    </location>
</feature>
<feature type="region of interest" description="Disordered" evidence="2">
    <location>
        <begin position="1470"/>
        <end position="1537"/>
    </location>
</feature>
<feature type="compositionally biased region" description="Polar residues" evidence="2">
    <location>
        <begin position="1117"/>
        <end position="1126"/>
    </location>
</feature>
<feature type="compositionally biased region" description="Low complexity" evidence="2">
    <location>
        <begin position="926"/>
        <end position="938"/>
    </location>
</feature>
<feature type="compositionally biased region" description="Basic and acidic residues" evidence="2">
    <location>
        <begin position="963"/>
        <end position="976"/>
    </location>
</feature>
<feature type="compositionally biased region" description="Polar residues" evidence="2">
    <location>
        <begin position="1649"/>
        <end position="1667"/>
    </location>
</feature>
<feature type="compositionally biased region" description="Low complexity" evidence="2">
    <location>
        <begin position="1"/>
        <end position="33"/>
    </location>
</feature>
<feature type="domain" description="C2H2-type" evidence="3">
    <location>
        <begin position="1555"/>
        <end position="1578"/>
    </location>
</feature>
<dbReference type="InterPro" id="IPR013087">
    <property type="entry name" value="Znf_C2H2_type"/>
</dbReference>
<sequence>MTNNNYNYGGNYPPVNNRAPTSQQSFATSSATAGDPYYGAQSSATPTRTYPNNDYQYQQYPQQASANNGGGYNWGVYSGGKATAATGMDSLSNPSVPEQTLNTTTKSNSHNTYDTSGLGNLAYASGLNYNSAAATAQNMARYSGASVYHNTPSQVNDRPRQDSTNARASQATGTHSQIHAPELNAGMKNGAAYNLPTPSPAYPQSLINSYPQRSTNTTMPSGGTPVTSIAPHTMEPSSRNMQQSQYAPFTPSQPQKLAAARAFKQEQSRQKSTPPAAPVARRTVNTSSNAYINQPRSQAARGPNNQSGRAIQTSPPPAATLPPAKMSTNVIRRIGDGQTPTTQNINSQPNQYQSAPTSQLPPTSTYLPLPKQVSTARNQQLPQPQRRPSPDRPTTVDPSHVYNSYHEYQKQIEAAEAEAARLAKLKEMAAAEEQRRQEALRAQQQKERADMAGAAVQAAMTLAHTISANNAAEPESESEESEEDDQGQDSNNVDDVNEDEQQVTTSSISENISHPVSAALVNSKGKAPAPSVPVQMTGPQEPPKDDTAVTMEEEMRRMVQILRDYQSKDPKLFLQVWSPVRKTGAGQSPQPQAEGSQTQGSPVTQPAEATLQSPTPSTYQPAPAPKATAAITAPMPAPAPSPASKGRKVTLQSPGSSESPSTQAKPVTKEAINTRRRAKRPRRSRATLAERAAAELAEAEAKVAAATAAASTTIPAAQEPALVTPGKLDVVGSQGNNKPTTNTPGVASISQPPQRASSSTATPVVVSNAAANTKPVNGTQQTPAAASQVTGRAQRPSPAAILPPSQQSSTWPTDKRDAIAITAASVLNEIPENAGKKILARQIRDMLEGNPSYLELCEMIEKLGFKMDRARFAKTLLAILPRGSKPRPQPPRPAAVTPTLWQTASVPSAPQAQVSQQNTPQPIPPAAGAAAGQAAIIPPLTPGTTQAPPHACQTPGSGTPNNGKERRPVDRPRKDGLPPMSPFSGSRAGRRPGRPQKDGQPAGSPYAMTTTAADTSKSVATDSPNAPAQAPMPTSVTTTSPNAPDLHPPPAPTTIASPNASTTTAPPTATEQPKAPPASQGLGHSAPLATEEIHHMSLLQAYVGKPWRVSKPDSGGARSTYSSPYQNDVPPPPKGGWKTWRDSTTTTTTPTHHYPPRHSYSNPIPHPPHHNISNPPQYGPPQHDPFLPLAYPYHHHGKQLPQNVYAAPQPAWAPAPVVPAAPLTKEAQARKRTFAEIIDLTKGESSDEGEEHNEKRQRVDATAGDRINNLSAGHGPITGEVPTRPTQPKPLPFQHHHQPHTNTPPHNNATNITVNPQVQITRNPLLEYDGIVKSIDRSFALRKSRYDPKTIARDILISTGRHPTQRSLNGHLKQLKERFTKVDNTSDLSTFRWDIVDPGGAEVGSANMLPYGPNKPVPYPLHLTEGTHKNYGPSRPSGLRNETSQANFAMVISDDPNGDDEEMDEIDEIAAEPAAPAPKRRRRPPRDPNAVKPTPAKRVLTRTRRTPGGPAAAAADDEELEVPPTKRRGRGPGKAKTPEIPYSCLGQPTYIPFLCEWRGCKAELMNLETLRKHVYIVHGKATKVAEFVAKPCLWGKCGKKSQSRDGDGDEEMGGVVQEEVFSDEEAFKAHMEKAHIVPMAWHMGDGPRGTTTDGNESDHTSYLNSPISGRPITPSIANQGVVTTIRRRRGRAPASRKAWSQWEYWCGPKYVLKSAQRQGGFKSTYAQGVWKGGGRSWRGSMGGR</sequence>
<feature type="compositionally biased region" description="Polar residues" evidence="2">
    <location>
        <begin position="338"/>
        <end position="376"/>
    </location>
</feature>
<evidence type="ECO:0000259" key="3">
    <source>
        <dbReference type="PROSITE" id="PS00028"/>
    </source>
</evidence>
<feature type="region of interest" description="Disordered" evidence="2">
    <location>
        <begin position="469"/>
        <end position="547"/>
    </location>
</feature>
<feature type="region of interest" description="Disordered" evidence="2">
    <location>
        <begin position="203"/>
        <end position="400"/>
    </location>
</feature>
<feature type="compositionally biased region" description="Low complexity" evidence="2">
    <location>
        <begin position="377"/>
        <end position="386"/>
    </location>
</feature>
<proteinExistence type="predicted"/>
<feature type="coiled-coil region" evidence="1">
    <location>
        <begin position="405"/>
        <end position="450"/>
    </location>
</feature>
<feature type="compositionally biased region" description="Low complexity" evidence="2">
    <location>
        <begin position="756"/>
        <end position="773"/>
    </location>
</feature>
<feature type="compositionally biased region" description="Low complexity" evidence="2">
    <location>
        <begin position="1143"/>
        <end position="1157"/>
    </location>
</feature>
<dbReference type="Proteomes" id="UP000077154">
    <property type="component" value="Unassembled WGS sequence"/>
</dbReference>
<feature type="compositionally biased region" description="Polar residues" evidence="2">
    <location>
        <begin position="610"/>
        <end position="620"/>
    </location>
</feature>
<feature type="compositionally biased region" description="Low complexity" evidence="2">
    <location>
        <begin position="625"/>
        <end position="634"/>
    </location>
</feature>
<feature type="region of interest" description="Disordered" evidence="2">
    <location>
        <begin position="1641"/>
        <end position="1675"/>
    </location>
</feature>
<feature type="compositionally biased region" description="Polar residues" evidence="2">
    <location>
        <begin position="283"/>
        <end position="313"/>
    </location>
</feature>
<feature type="compositionally biased region" description="Polar residues" evidence="2">
    <location>
        <begin position="504"/>
        <end position="514"/>
    </location>
</feature>
<evidence type="ECO:0000256" key="1">
    <source>
        <dbReference type="SAM" id="Coils"/>
    </source>
</evidence>
<dbReference type="RefSeq" id="XP_024324554.1">
    <property type="nucleotide sequence ID" value="XM_024468121.1"/>
</dbReference>
<feature type="compositionally biased region" description="Polar residues" evidence="2">
    <location>
        <begin position="650"/>
        <end position="665"/>
    </location>
</feature>
<dbReference type="eggNOG" id="ENOG502S4ZA">
    <property type="taxonomic scope" value="Eukaryota"/>
</dbReference>
<organism evidence="4">
    <name type="scientific">Pseudogymnoascus destructans</name>
    <dbReference type="NCBI Taxonomy" id="655981"/>
    <lineage>
        <taxon>Eukaryota</taxon>
        <taxon>Fungi</taxon>
        <taxon>Dikarya</taxon>
        <taxon>Ascomycota</taxon>
        <taxon>Pezizomycotina</taxon>
        <taxon>Leotiomycetes</taxon>
        <taxon>Thelebolales</taxon>
        <taxon>Thelebolaceae</taxon>
        <taxon>Pseudogymnoascus</taxon>
    </lineage>
</organism>
<dbReference type="GeneID" id="36287561"/>
<feature type="compositionally biased region" description="Polar residues" evidence="2">
    <location>
        <begin position="903"/>
        <end position="919"/>
    </location>
</feature>
<feature type="region of interest" description="Disordered" evidence="2">
    <location>
        <begin position="1"/>
        <end position="51"/>
    </location>
</feature>
<feature type="region of interest" description="Disordered" evidence="2">
    <location>
        <begin position="148"/>
        <end position="180"/>
    </location>
</feature>
<evidence type="ECO:0000313" key="4">
    <source>
        <dbReference type="EMBL" id="OAF59270.1"/>
    </source>
</evidence>
<feature type="compositionally biased region" description="Basic residues" evidence="2">
    <location>
        <begin position="674"/>
        <end position="685"/>
    </location>
</feature>
<dbReference type="OrthoDB" id="5424797at2759"/>
<dbReference type="VEuPathDB" id="FungiDB:GMDG_05711"/>
<feature type="compositionally biased region" description="Polar residues" evidence="2">
    <location>
        <begin position="235"/>
        <end position="255"/>
    </location>
</feature>
<feature type="region of interest" description="Disordered" evidence="2">
    <location>
        <begin position="88"/>
        <end position="112"/>
    </location>
</feature>
<feature type="region of interest" description="Disordered" evidence="2">
    <location>
        <begin position="1422"/>
        <end position="1441"/>
    </location>
</feature>
<dbReference type="PROSITE" id="PS00028">
    <property type="entry name" value="ZINC_FINGER_C2H2_1"/>
    <property type="match status" value="1"/>
</dbReference>
<reference evidence="4" key="1">
    <citation type="submission" date="2016-03" db="EMBL/GenBank/DDBJ databases">
        <title>Updated assembly of Pseudogymnoascus destructans, the fungus causing white-nose syndrome of bats.</title>
        <authorList>
            <person name="Palmer J.M."/>
            <person name="Drees K.P."/>
            <person name="Foster J.T."/>
            <person name="Lindner D.L."/>
        </authorList>
    </citation>
    <scope>NUCLEOTIDE SEQUENCE [LARGE SCALE GENOMIC DNA]</scope>
    <source>
        <strain evidence="4">20631-21</strain>
    </source>
</reference>
<feature type="compositionally biased region" description="Acidic residues" evidence="2">
    <location>
        <begin position="474"/>
        <end position="487"/>
    </location>
</feature>